<feature type="signal peptide" evidence="1">
    <location>
        <begin position="1"/>
        <end position="26"/>
    </location>
</feature>
<protein>
    <submittedName>
        <fullName evidence="2">Uncharacterized protein</fullName>
    </submittedName>
</protein>
<gene>
    <name evidence="2" type="ORF">FDP41_007844</name>
</gene>
<dbReference type="AlphaFoldDB" id="A0A6A5CF37"/>
<comment type="caution">
    <text evidence="2">The sequence shown here is derived from an EMBL/GenBank/DDBJ whole genome shotgun (WGS) entry which is preliminary data.</text>
</comment>
<dbReference type="GeneID" id="68115062"/>
<name>A0A6A5CF37_NAEFO</name>
<feature type="chain" id="PRO_5025381458" evidence="1">
    <location>
        <begin position="27"/>
        <end position="395"/>
    </location>
</feature>
<evidence type="ECO:0000313" key="2">
    <source>
        <dbReference type="EMBL" id="KAF0983929.1"/>
    </source>
</evidence>
<proteinExistence type="predicted"/>
<dbReference type="RefSeq" id="XP_044568642.1">
    <property type="nucleotide sequence ID" value="XM_044711633.1"/>
</dbReference>
<organism evidence="2 3">
    <name type="scientific">Naegleria fowleri</name>
    <name type="common">Brain eating amoeba</name>
    <dbReference type="NCBI Taxonomy" id="5763"/>
    <lineage>
        <taxon>Eukaryota</taxon>
        <taxon>Discoba</taxon>
        <taxon>Heterolobosea</taxon>
        <taxon>Tetramitia</taxon>
        <taxon>Eutetramitia</taxon>
        <taxon>Vahlkampfiidae</taxon>
        <taxon>Naegleria</taxon>
    </lineage>
</organism>
<evidence type="ECO:0000313" key="3">
    <source>
        <dbReference type="Proteomes" id="UP000444721"/>
    </source>
</evidence>
<dbReference type="OrthoDB" id="10431697at2759"/>
<dbReference type="VEuPathDB" id="AmoebaDB:NF0018020"/>
<dbReference type="EMBL" id="VFQX01000004">
    <property type="protein sequence ID" value="KAF0983929.1"/>
    <property type="molecule type" value="Genomic_DNA"/>
</dbReference>
<evidence type="ECO:0000256" key="1">
    <source>
        <dbReference type="SAM" id="SignalP"/>
    </source>
</evidence>
<dbReference type="Proteomes" id="UP000444721">
    <property type="component" value="Unassembled WGS sequence"/>
</dbReference>
<keyword evidence="1" id="KW-0732">Signal</keyword>
<reference evidence="2 3" key="1">
    <citation type="journal article" date="2019" name="Sci. Rep.">
        <title>Nanopore sequencing improves the draft genome of the human pathogenic amoeba Naegleria fowleri.</title>
        <authorList>
            <person name="Liechti N."/>
            <person name="Schurch N."/>
            <person name="Bruggmann R."/>
            <person name="Wittwer M."/>
        </authorList>
    </citation>
    <scope>NUCLEOTIDE SEQUENCE [LARGE SCALE GENOMIC DNA]</scope>
    <source>
        <strain evidence="2 3">ATCC 30894</strain>
    </source>
</reference>
<dbReference type="VEuPathDB" id="AmoebaDB:FDP41_007844"/>
<keyword evidence="3" id="KW-1185">Reference proteome</keyword>
<dbReference type="VEuPathDB" id="AmoebaDB:NfTy_005430"/>
<accession>A0A6A5CF37</accession>
<sequence>MTQPSVVLFKIVLTLLLIFSTNQISASSFVCPGTSSPNDGFKYCGRYSSEQLKTSILFGEQRQQQTSTRNVSMNNYVCLPSPQLVIDEETQHLNNFNSDGNDLSKYFNSTNCLVRWSDDAVITYQHEICAVNIYSKTFYVISDGYNVHRFTNLSELQFIGPNYFVNHEIETSQTSTFEDQGFIISGPNYVLNMKNDIISTGSKHSPNIFIDTTFHFYMINVGEDDQDGPGVILKSVQSGLCVTTYSKLRFYFKGEPCSNALTFKQAQMTSDTQADLYSRQKFFWTGSLLFSSLPDSDNYLQSISITTSLFSSPYLKYLPIQQLHLIPILNQSSTTETFYENACLTENYMQHQFMTKLKQQSFIPYRYSSSSCEGCFNRFMWMMMVVVGMVMMLMQ</sequence>